<evidence type="ECO:0000256" key="3">
    <source>
        <dbReference type="SAM" id="Phobius"/>
    </source>
</evidence>
<protein>
    <submittedName>
        <fullName evidence="4">SDR family NAD(P)-dependent oxidoreductase</fullName>
    </submittedName>
</protein>
<keyword evidence="5" id="KW-1185">Reference proteome</keyword>
<dbReference type="GO" id="GO:0016491">
    <property type="term" value="F:oxidoreductase activity"/>
    <property type="evidence" value="ECO:0007669"/>
    <property type="project" value="UniProtKB-KW"/>
</dbReference>
<reference evidence="4 5" key="1">
    <citation type="submission" date="2019-09" db="EMBL/GenBank/DDBJ databases">
        <authorList>
            <person name="Chen X.-Y."/>
        </authorList>
    </citation>
    <scope>NUCLEOTIDE SEQUENCE [LARGE SCALE GENOMIC DNA]</scope>
    <source>
        <strain evidence="4 5">NY5</strain>
    </source>
</reference>
<keyword evidence="3" id="KW-0812">Transmembrane</keyword>
<proteinExistence type="predicted"/>
<keyword evidence="2" id="KW-0560">Oxidoreductase</keyword>
<gene>
    <name evidence="4" type="ORF">F0M18_02105</name>
</gene>
<evidence type="ECO:0000313" key="5">
    <source>
        <dbReference type="Proteomes" id="UP000323708"/>
    </source>
</evidence>
<dbReference type="SUPFAM" id="SSF51735">
    <property type="entry name" value="NAD(P)-binding Rossmann-fold domains"/>
    <property type="match status" value="1"/>
</dbReference>
<feature type="transmembrane region" description="Helical" evidence="3">
    <location>
        <begin position="141"/>
        <end position="161"/>
    </location>
</feature>
<dbReference type="PANTHER" id="PTHR43086:SF2">
    <property type="entry name" value="HYDROXYSTEROID DEHYDROGENASE-LIKE PROTEIN 1"/>
    <property type="match status" value="1"/>
</dbReference>
<sequence length="271" mass="28620">MPSSLEQQYGPWALIAGGSEGIGLEFARRLASEGINLLLLARREQPLLDARRELEQAFPVQVKTAAMDLSCDDLEQRIDSLTADLDIGMLIYNAGASHGLELFHDAPLHRALQMIALNCAGPATLCHLLGGRMRTRGRGGIILLSSLSAFCGSAYIATYAASKAFDIGFAESLWAELEPFGVDVLSLVIGATDTPAMARAGADMSTLPSLSSAEVAEEGLAALGATPIHVVGEAGRMLAEFARGGDRRELIDNMSSAAATMFGMPYPPVVD</sequence>
<dbReference type="GO" id="GO:0030497">
    <property type="term" value="P:fatty acid elongation"/>
    <property type="evidence" value="ECO:0007669"/>
    <property type="project" value="TreeGrafter"/>
</dbReference>
<evidence type="ECO:0000256" key="2">
    <source>
        <dbReference type="ARBA" id="ARBA00023002"/>
    </source>
</evidence>
<accession>A0A5B0X7C5</accession>
<keyword evidence="3" id="KW-0472">Membrane</keyword>
<dbReference type="PANTHER" id="PTHR43086">
    <property type="entry name" value="VERY-LONG-CHAIN 3-OXOOACYL-COA REDUCTASE"/>
    <property type="match status" value="1"/>
</dbReference>
<keyword evidence="1" id="KW-0521">NADP</keyword>
<dbReference type="InterPro" id="IPR002347">
    <property type="entry name" value="SDR_fam"/>
</dbReference>
<dbReference type="PRINTS" id="PR00081">
    <property type="entry name" value="GDHRDH"/>
</dbReference>
<organism evidence="4 5">
    <name type="scientific">Pseudohalioglobus sediminis</name>
    <dbReference type="NCBI Taxonomy" id="2606449"/>
    <lineage>
        <taxon>Bacteria</taxon>
        <taxon>Pseudomonadati</taxon>
        <taxon>Pseudomonadota</taxon>
        <taxon>Gammaproteobacteria</taxon>
        <taxon>Cellvibrionales</taxon>
        <taxon>Halieaceae</taxon>
        <taxon>Pseudohalioglobus</taxon>
    </lineage>
</organism>
<dbReference type="PIRSF" id="PIRSF000126">
    <property type="entry name" value="11-beta-HSD1"/>
    <property type="match status" value="1"/>
</dbReference>
<dbReference type="RefSeq" id="WP_149609720.1">
    <property type="nucleotide sequence ID" value="NZ_VTUX01000001.1"/>
</dbReference>
<evidence type="ECO:0000256" key="1">
    <source>
        <dbReference type="ARBA" id="ARBA00022857"/>
    </source>
</evidence>
<dbReference type="AlphaFoldDB" id="A0A5B0X7C5"/>
<dbReference type="Gene3D" id="3.40.50.720">
    <property type="entry name" value="NAD(P)-binding Rossmann-like Domain"/>
    <property type="match status" value="1"/>
</dbReference>
<evidence type="ECO:0000313" key="4">
    <source>
        <dbReference type="EMBL" id="KAA1194251.1"/>
    </source>
</evidence>
<dbReference type="Proteomes" id="UP000323708">
    <property type="component" value="Unassembled WGS sequence"/>
</dbReference>
<name>A0A5B0X7C5_9GAMM</name>
<keyword evidence="3" id="KW-1133">Transmembrane helix</keyword>
<dbReference type="InterPro" id="IPR036291">
    <property type="entry name" value="NAD(P)-bd_dom_sf"/>
</dbReference>
<dbReference type="EMBL" id="VTUX01000001">
    <property type="protein sequence ID" value="KAA1194251.1"/>
    <property type="molecule type" value="Genomic_DNA"/>
</dbReference>
<comment type="caution">
    <text evidence="4">The sequence shown here is derived from an EMBL/GenBank/DDBJ whole genome shotgun (WGS) entry which is preliminary data.</text>
</comment>
<dbReference type="Pfam" id="PF00106">
    <property type="entry name" value="adh_short"/>
    <property type="match status" value="1"/>
</dbReference>